<dbReference type="OrthoDB" id="10253913at2759"/>
<dbReference type="GeneID" id="68120340"/>
<dbReference type="EMBL" id="VFQX01000017">
    <property type="protein sequence ID" value="KAF0980642.1"/>
    <property type="molecule type" value="Genomic_DNA"/>
</dbReference>
<dbReference type="Proteomes" id="UP000444721">
    <property type="component" value="Unassembled WGS sequence"/>
</dbReference>
<name>A0A6A5C1J5_NAEFO</name>
<reference evidence="2 3" key="1">
    <citation type="journal article" date="2019" name="Sci. Rep.">
        <title>Nanopore sequencing improves the draft genome of the human pathogenic amoeba Naegleria fowleri.</title>
        <authorList>
            <person name="Liechti N."/>
            <person name="Schurch N."/>
            <person name="Bruggmann R."/>
            <person name="Wittwer M."/>
        </authorList>
    </citation>
    <scope>NUCLEOTIDE SEQUENCE [LARGE SCALE GENOMIC DNA]</scope>
    <source>
        <strain evidence="2 3">ATCC 30894</strain>
    </source>
</reference>
<dbReference type="AlphaFoldDB" id="A0A6A5C1J5"/>
<organism evidence="2 3">
    <name type="scientific">Naegleria fowleri</name>
    <name type="common">Brain eating amoeba</name>
    <dbReference type="NCBI Taxonomy" id="5763"/>
    <lineage>
        <taxon>Eukaryota</taxon>
        <taxon>Discoba</taxon>
        <taxon>Heterolobosea</taxon>
        <taxon>Tetramitia</taxon>
        <taxon>Eutetramitia</taxon>
        <taxon>Vahlkampfiidae</taxon>
        <taxon>Naegleria</taxon>
    </lineage>
</organism>
<keyword evidence="3" id="KW-1185">Reference proteome</keyword>
<dbReference type="VEuPathDB" id="AmoebaDB:NF0027070"/>
<accession>A0A6A5C1J5</accession>
<dbReference type="VEuPathDB" id="AmoebaDB:NfTy_035600"/>
<dbReference type="RefSeq" id="XP_044565355.1">
    <property type="nucleotide sequence ID" value="XM_044703721.1"/>
</dbReference>
<comment type="caution">
    <text evidence="2">The sequence shown here is derived from an EMBL/GenBank/DDBJ whole genome shotgun (WGS) entry which is preliminary data.</text>
</comment>
<sequence>MNKSKGITPNASVQSLKETLKKEHFSRVQWQNQYGSKFQKLPEEADLEHSSRREYVTSRMKEASKKPRRLHVDLDEEELDHDSSEEFDTNDPNLFSGYSSRFCGFHSPLESSYNTTTSLEQSKKPIELDNKDHFRKKHWLKHYFEESAKMQNLFKSASGPGDKAASSNLKK</sequence>
<evidence type="ECO:0000313" key="3">
    <source>
        <dbReference type="Proteomes" id="UP000444721"/>
    </source>
</evidence>
<feature type="region of interest" description="Disordered" evidence="1">
    <location>
        <begin position="39"/>
        <end position="67"/>
    </location>
</feature>
<gene>
    <name evidence="2" type="ORF">FDP41_013125</name>
</gene>
<evidence type="ECO:0000313" key="2">
    <source>
        <dbReference type="EMBL" id="KAF0980642.1"/>
    </source>
</evidence>
<dbReference type="OMA" id="YSSRFCG"/>
<protein>
    <submittedName>
        <fullName evidence="2">Uncharacterized protein</fullName>
    </submittedName>
</protein>
<evidence type="ECO:0000256" key="1">
    <source>
        <dbReference type="SAM" id="MobiDB-lite"/>
    </source>
</evidence>
<dbReference type="VEuPathDB" id="AmoebaDB:FDP41_013125"/>
<feature type="compositionally biased region" description="Basic and acidic residues" evidence="1">
    <location>
        <begin position="40"/>
        <end position="67"/>
    </location>
</feature>
<proteinExistence type="predicted"/>